<feature type="compositionally biased region" description="Low complexity" evidence="1">
    <location>
        <begin position="189"/>
        <end position="202"/>
    </location>
</feature>
<feature type="compositionally biased region" description="Low complexity" evidence="1">
    <location>
        <begin position="136"/>
        <end position="154"/>
    </location>
</feature>
<organism evidence="2 3">
    <name type="scientific">Polarella glacialis</name>
    <name type="common">Dinoflagellate</name>
    <dbReference type="NCBI Taxonomy" id="89957"/>
    <lineage>
        <taxon>Eukaryota</taxon>
        <taxon>Sar</taxon>
        <taxon>Alveolata</taxon>
        <taxon>Dinophyceae</taxon>
        <taxon>Suessiales</taxon>
        <taxon>Suessiaceae</taxon>
        <taxon>Polarella</taxon>
    </lineage>
</organism>
<dbReference type="EMBL" id="CAJNNV010026259">
    <property type="protein sequence ID" value="CAE8617710.1"/>
    <property type="molecule type" value="Genomic_DNA"/>
</dbReference>
<evidence type="ECO:0000313" key="2">
    <source>
        <dbReference type="EMBL" id="CAE8617710.1"/>
    </source>
</evidence>
<reference evidence="2" key="1">
    <citation type="submission" date="2021-02" db="EMBL/GenBank/DDBJ databases">
        <authorList>
            <person name="Dougan E. K."/>
            <person name="Rhodes N."/>
            <person name="Thang M."/>
            <person name="Chan C."/>
        </authorList>
    </citation>
    <scope>NUCLEOTIDE SEQUENCE</scope>
</reference>
<feature type="region of interest" description="Disordered" evidence="1">
    <location>
        <begin position="116"/>
        <end position="202"/>
    </location>
</feature>
<gene>
    <name evidence="2" type="ORF">PGLA1383_LOCUS35370</name>
</gene>
<sequence length="350" mass="37362">MEPPTSPPYGWPSPDRPQWTVGEAVYFKVKKEGGTDLAARSIVVEVGQLCPLAASPTVLSGSSVTVPADDAMMACVRVDATCLRRERPTGWGSIVGITPWPSAQVAIDAYNRLDEAAPTAESSDELRPPGPPPVPKAAMPSASATPPGLAQLLAGLGGIWPGGPAPEEEDSSDEEARRKAPAKSRKAPGRATTSTPAAAKASAAPSLEAFLTSGLQGGSLSLQDLLMAKLIQDMAGTKSKPNKKAFEDGNDSDSGTDDDLDGSLLKKGLSSIRNFSRLRQSIRVRPKRVWKKFEVMVKDELGVGHGEPCTLRSWSKRINWGKFKGLRRCMEILIAIYELLRIDLPEVARA</sequence>
<name>A0A813FYR5_POLGL</name>
<proteinExistence type="predicted"/>
<feature type="compositionally biased region" description="Basic residues" evidence="1">
    <location>
        <begin position="179"/>
        <end position="188"/>
    </location>
</feature>
<keyword evidence="3" id="KW-1185">Reference proteome</keyword>
<feature type="region of interest" description="Disordered" evidence="1">
    <location>
        <begin position="237"/>
        <end position="259"/>
    </location>
</feature>
<dbReference type="Proteomes" id="UP000654075">
    <property type="component" value="Unassembled WGS sequence"/>
</dbReference>
<evidence type="ECO:0000256" key="1">
    <source>
        <dbReference type="SAM" id="MobiDB-lite"/>
    </source>
</evidence>
<feature type="compositionally biased region" description="Acidic residues" evidence="1">
    <location>
        <begin position="248"/>
        <end position="259"/>
    </location>
</feature>
<dbReference type="AlphaFoldDB" id="A0A813FYR5"/>
<evidence type="ECO:0000313" key="3">
    <source>
        <dbReference type="Proteomes" id="UP000654075"/>
    </source>
</evidence>
<protein>
    <submittedName>
        <fullName evidence="2">Uncharacterized protein</fullName>
    </submittedName>
</protein>
<accession>A0A813FYR5</accession>
<comment type="caution">
    <text evidence="2">The sequence shown here is derived from an EMBL/GenBank/DDBJ whole genome shotgun (WGS) entry which is preliminary data.</text>
</comment>